<feature type="compositionally biased region" description="Basic residues" evidence="1">
    <location>
        <begin position="60"/>
        <end position="71"/>
    </location>
</feature>
<feature type="region of interest" description="Disordered" evidence="1">
    <location>
        <begin position="34"/>
        <end position="103"/>
    </location>
</feature>
<dbReference type="EMBL" id="HBUE01191649">
    <property type="protein sequence ID" value="CAG6525505.1"/>
    <property type="molecule type" value="Transcribed_RNA"/>
</dbReference>
<organism evidence="2">
    <name type="scientific">Culex pipiens</name>
    <name type="common">House mosquito</name>
    <dbReference type="NCBI Taxonomy" id="7175"/>
    <lineage>
        <taxon>Eukaryota</taxon>
        <taxon>Metazoa</taxon>
        <taxon>Ecdysozoa</taxon>
        <taxon>Arthropoda</taxon>
        <taxon>Hexapoda</taxon>
        <taxon>Insecta</taxon>
        <taxon>Pterygota</taxon>
        <taxon>Neoptera</taxon>
        <taxon>Endopterygota</taxon>
        <taxon>Diptera</taxon>
        <taxon>Nematocera</taxon>
        <taxon>Culicoidea</taxon>
        <taxon>Culicidae</taxon>
        <taxon>Culicinae</taxon>
        <taxon>Culicini</taxon>
        <taxon>Culex</taxon>
        <taxon>Culex</taxon>
    </lineage>
</organism>
<dbReference type="EMBL" id="HBUE01297565">
    <property type="protein sequence ID" value="CAG6577212.1"/>
    <property type="molecule type" value="Transcribed_RNA"/>
</dbReference>
<sequence length="150" mass="16386">MRSLPSTRGNSKLRCLTRVSSLKPLWRPAGAIWKQPSTQRHRAPSGTWTEFDGTAGSTRNVRRFGTRRKQRGTSGCCTTPVGTRSRTNSCEDSKPTSSGIRGATWKSWSARTWNSCIAPTKRASSTRNSVNPGLASCREPKCAGIRTGES</sequence>
<proteinExistence type="predicted"/>
<evidence type="ECO:0000256" key="1">
    <source>
        <dbReference type="SAM" id="MobiDB-lite"/>
    </source>
</evidence>
<evidence type="ECO:0000313" key="2">
    <source>
        <dbReference type="EMBL" id="CAG6525505.1"/>
    </source>
</evidence>
<accession>A0A8D8MD68</accession>
<dbReference type="AlphaFoldDB" id="A0A8D8MD68"/>
<reference evidence="2" key="1">
    <citation type="submission" date="2021-05" db="EMBL/GenBank/DDBJ databases">
        <authorList>
            <person name="Alioto T."/>
            <person name="Alioto T."/>
            <person name="Gomez Garrido J."/>
        </authorList>
    </citation>
    <scope>NUCLEOTIDE SEQUENCE</scope>
</reference>
<feature type="compositionally biased region" description="Polar residues" evidence="1">
    <location>
        <begin position="72"/>
        <end position="88"/>
    </location>
</feature>
<name>A0A8D8MD68_CULPI</name>
<protein>
    <submittedName>
        <fullName evidence="2">(northern house mosquito) hypothetical protein</fullName>
    </submittedName>
</protein>